<gene>
    <name evidence="2" type="ORF">IscW_ISCW017647</name>
</gene>
<dbReference type="HOGENOM" id="CLU_2910736_0_0_1"/>
<reference evidence="3" key="2">
    <citation type="submission" date="2020-05" db="UniProtKB">
        <authorList>
            <consortium name="EnsemblMetazoa"/>
        </authorList>
    </citation>
    <scope>IDENTIFICATION</scope>
    <source>
        <strain evidence="3">wikel</strain>
    </source>
</reference>
<dbReference type="GO" id="GO:0004497">
    <property type="term" value="F:monooxygenase activity"/>
    <property type="evidence" value="ECO:0007669"/>
    <property type="project" value="UniProtKB-KW"/>
</dbReference>
<dbReference type="SUPFAM" id="SSF48264">
    <property type="entry name" value="Cytochrome P450"/>
    <property type="match status" value="1"/>
</dbReference>
<sequence length="62" mass="7004">AEAKGQPVLMRSLLLPSVSNNIAAFVLGSRYDFNDPRLKKLHKYMEDFVRIFSDVSPVDPLP</sequence>
<dbReference type="AlphaFoldDB" id="B7PK87"/>
<keyword evidence="1" id="KW-0503">Monooxygenase</keyword>
<dbReference type="VEuPathDB" id="VectorBase:ISCW017647"/>
<evidence type="ECO:0000256" key="1">
    <source>
        <dbReference type="ARBA" id="ARBA00023033"/>
    </source>
</evidence>
<feature type="non-terminal residue" evidence="2">
    <location>
        <position position="62"/>
    </location>
</feature>
<organism>
    <name type="scientific">Ixodes scapularis</name>
    <name type="common">Black-legged tick</name>
    <name type="synonym">Deer tick</name>
    <dbReference type="NCBI Taxonomy" id="6945"/>
    <lineage>
        <taxon>Eukaryota</taxon>
        <taxon>Metazoa</taxon>
        <taxon>Ecdysozoa</taxon>
        <taxon>Arthropoda</taxon>
        <taxon>Chelicerata</taxon>
        <taxon>Arachnida</taxon>
        <taxon>Acari</taxon>
        <taxon>Parasitiformes</taxon>
        <taxon>Ixodida</taxon>
        <taxon>Ixodoidea</taxon>
        <taxon>Ixodidae</taxon>
        <taxon>Ixodinae</taxon>
        <taxon>Ixodes</taxon>
    </lineage>
</organism>
<feature type="non-terminal residue" evidence="2">
    <location>
        <position position="1"/>
    </location>
</feature>
<dbReference type="EMBL" id="DS731561">
    <property type="protein sequence ID" value="EEC07009.1"/>
    <property type="molecule type" value="Genomic_DNA"/>
</dbReference>
<accession>B7PK87</accession>
<dbReference type="VEuPathDB" id="VectorBase:ISCI017647"/>
<dbReference type="GO" id="GO:0005506">
    <property type="term" value="F:iron ion binding"/>
    <property type="evidence" value="ECO:0007669"/>
    <property type="project" value="InterPro"/>
</dbReference>
<dbReference type="EMBL" id="ABJB010416343">
    <property type="status" value="NOT_ANNOTATED_CDS"/>
    <property type="molecule type" value="Genomic_DNA"/>
</dbReference>
<reference evidence="2 4" key="1">
    <citation type="submission" date="2008-03" db="EMBL/GenBank/DDBJ databases">
        <title>Annotation of Ixodes scapularis.</title>
        <authorList>
            <consortium name="Ixodes scapularis Genome Project Consortium"/>
            <person name="Caler E."/>
            <person name="Hannick L.I."/>
            <person name="Bidwell S."/>
            <person name="Joardar V."/>
            <person name="Thiagarajan M."/>
            <person name="Amedeo P."/>
            <person name="Galinsky K.J."/>
            <person name="Schobel S."/>
            <person name="Inman J."/>
            <person name="Hostetler J."/>
            <person name="Miller J."/>
            <person name="Hammond M."/>
            <person name="Megy K."/>
            <person name="Lawson D."/>
            <person name="Kodira C."/>
            <person name="Sutton G."/>
            <person name="Meyer J."/>
            <person name="Hill C.A."/>
            <person name="Birren B."/>
            <person name="Nene V."/>
            <person name="Collins F."/>
            <person name="Alarcon-Chaidez F."/>
            <person name="Wikel S."/>
            <person name="Strausberg R."/>
        </authorList>
    </citation>
    <scope>NUCLEOTIDE SEQUENCE [LARGE SCALE GENOMIC DNA]</scope>
    <source>
        <strain evidence="4">Wikel</strain>
        <strain evidence="2">Wikel colony</strain>
    </source>
</reference>
<dbReference type="Proteomes" id="UP000001555">
    <property type="component" value="Unassembled WGS sequence"/>
</dbReference>
<keyword evidence="1" id="KW-0560">Oxidoreductase</keyword>
<name>B7PK87_IXOSC</name>
<evidence type="ECO:0000313" key="3">
    <source>
        <dbReference type="EnsemblMetazoa" id="ISCW017647-PA"/>
    </source>
</evidence>
<proteinExistence type="predicted"/>
<dbReference type="InParanoid" id="B7PK87"/>
<evidence type="ECO:0000313" key="4">
    <source>
        <dbReference type="Proteomes" id="UP000001555"/>
    </source>
</evidence>
<evidence type="ECO:0000313" key="2">
    <source>
        <dbReference type="EMBL" id="EEC07009.1"/>
    </source>
</evidence>
<dbReference type="InterPro" id="IPR036396">
    <property type="entry name" value="Cyt_P450_sf"/>
</dbReference>
<dbReference type="GO" id="GO:0020037">
    <property type="term" value="F:heme binding"/>
    <property type="evidence" value="ECO:0007669"/>
    <property type="project" value="InterPro"/>
</dbReference>
<protein>
    <submittedName>
        <fullName evidence="2 3">Uncharacterized protein</fullName>
    </submittedName>
</protein>
<keyword evidence="4" id="KW-1185">Reference proteome</keyword>
<dbReference type="PaxDb" id="6945-B7PK87"/>
<dbReference type="EnsemblMetazoa" id="ISCW017647-RA">
    <property type="protein sequence ID" value="ISCW017647-PA"/>
    <property type="gene ID" value="ISCW017647"/>
</dbReference>
<dbReference type="GO" id="GO:0016705">
    <property type="term" value="F:oxidoreductase activity, acting on paired donors, with incorporation or reduction of molecular oxygen"/>
    <property type="evidence" value="ECO:0007669"/>
    <property type="project" value="InterPro"/>
</dbReference>